<evidence type="ECO:0000313" key="4">
    <source>
        <dbReference type="Proteomes" id="UP000803844"/>
    </source>
</evidence>
<organism evidence="3 4">
    <name type="scientific">Cryphonectria parasitica (strain ATCC 38755 / EP155)</name>
    <dbReference type="NCBI Taxonomy" id="660469"/>
    <lineage>
        <taxon>Eukaryota</taxon>
        <taxon>Fungi</taxon>
        <taxon>Dikarya</taxon>
        <taxon>Ascomycota</taxon>
        <taxon>Pezizomycotina</taxon>
        <taxon>Sordariomycetes</taxon>
        <taxon>Sordariomycetidae</taxon>
        <taxon>Diaporthales</taxon>
        <taxon>Cryphonectriaceae</taxon>
        <taxon>Cryphonectria-Endothia species complex</taxon>
        <taxon>Cryphonectria</taxon>
    </lineage>
</organism>
<dbReference type="RefSeq" id="XP_040774224.1">
    <property type="nucleotide sequence ID" value="XM_040923567.1"/>
</dbReference>
<proteinExistence type="predicted"/>
<reference evidence="3" key="1">
    <citation type="journal article" date="2020" name="Phytopathology">
        <title>Genome sequence of the chestnut blight fungus Cryphonectria parasitica EP155: A fundamental resource for an archetypical invasive plant pathogen.</title>
        <authorList>
            <person name="Crouch J.A."/>
            <person name="Dawe A."/>
            <person name="Aerts A."/>
            <person name="Barry K."/>
            <person name="Churchill A.C.L."/>
            <person name="Grimwood J."/>
            <person name="Hillman B."/>
            <person name="Milgroom M.G."/>
            <person name="Pangilinan J."/>
            <person name="Smith M."/>
            <person name="Salamov A."/>
            <person name="Schmutz J."/>
            <person name="Yadav J."/>
            <person name="Grigoriev I.V."/>
            <person name="Nuss D."/>
        </authorList>
    </citation>
    <scope>NUCLEOTIDE SEQUENCE</scope>
    <source>
        <strain evidence="3">EP155</strain>
    </source>
</reference>
<feature type="region of interest" description="Disordered" evidence="1">
    <location>
        <begin position="124"/>
        <end position="155"/>
    </location>
</feature>
<keyword evidence="4" id="KW-1185">Reference proteome</keyword>
<protein>
    <recommendedName>
        <fullName evidence="2">C2H2-type domain-containing protein</fullName>
    </recommendedName>
</protein>
<dbReference type="GeneID" id="63840696"/>
<evidence type="ECO:0000259" key="2">
    <source>
        <dbReference type="PROSITE" id="PS00028"/>
    </source>
</evidence>
<dbReference type="AlphaFoldDB" id="A0A9P5CLN2"/>
<gene>
    <name evidence="3" type="ORF">M406DRAFT_356990</name>
</gene>
<comment type="caution">
    <text evidence="3">The sequence shown here is derived from an EMBL/GenBank/DDBJ whole genome shotgun (WGS) entry which is preliminary data.</text>
</comment>
<name>A0A9P5CLN2_CRYP1</name>
<sequence>MNSWFSQAVVVPTTGTSLTFECGHCHRIVCNETCLAGHRDRYHCHNSRCVYHRPTQPQYAASPVPSQHDNNNAALDSAGTYRTTAEPLPASTTLGETTDMPEEGNLVIHETITREYCREEDPVPINASQHRTSGHADRGSSHRTEHGQEVAASLPPLPVDVTDAEIVAQERLLAEYQRRAHQ</sequence>
<dbReference type="Proteomes" id="UP000803844">
    <property type="component" value="Unassembled WGS sequence"/>
</dbReference>
<accession>A0A9P5CLN2</accession>
<dbReference type="InterPro" id="IPR013087">
    <property type="entry name" value="Znf_C2H2_type"/>
</dbReference>
<feature type="compositionally biased region" description="Basic and acidic residues" evidence="1">
    <location>
        <begin position="134"/>
        <end position="148"/>
    </location>
</feature>
<dbReference type="OrthoDB" id="10496350at2759"/>
<evidence type="ECO:0000256" key="1">
    <source>
        <dbReference type="SAM" id="MobiDB-lite"/>
    </source>
</evidence>
<dbReference type="EMBL" id="MU032349">
    <property type="protein sequence ID" value="KAF3763263.1"/>
    <property type="molecule type" value="Genomic_DNA"/>
</dbReference>
<evidence type="ECO:0000313" key="3">
    <source>
        <dbReference type="EMBL" id="KAF3763263.1"/>
    </source>
</evidence>
<dbReference type="PROSITE" id="PS00028">
    <property type="entry name" value="ZINC_FINGER_C2H2_1"/>
    <property type="match status" value="1"/>
</dbReference>
<feature type="domain" description="C2H2-type" evidence="2">
    <location>
        <begin position="22"/>
        <end position="43"/>
    </location>
</feature>